<evidence type="ECO:0000313" key="5">
    <source>
        <dbReference type="Proteomes" id="UP000315017"/>
    </source>
</evidence>
<evidence type="ECO:0000259" key="2">
    <source>
        <dbReference type="Pfam" id="PF01370"/>
    </source>
</evidence>
<organism evidence="4 5">
    <name type="scientific">Anatilimnocola aggregata</name>
    <dbReference type="NCBI Taxonomy" id="2528021"/>
    <lineage>
        <taxon>Bacteria</taxon>
        <taxon>Pseudomonadati</taxon>
        <taxon>Planctomycetota</taxon>
        <taxon>Planctomycetia</taxon>
        <taxon>Pirellulales</taxon>
        <taxon>Pirellulaceae</taxon>
        <taxon>Anatilimnocola</taxon>
    </lineage>
</organism>
<proteinExistence type="inferred from homology"/>
<dbReference type="SUPFAM" id="SSF51735">
    <property type="entry name" value="NAD(P)-binding Rossmann-fold domains"/>
    <property type="match status" value="1"/>
</dbReference>
<dbReference type="Gene3D" id="3.40.50.720">
    <property type="entry name" value="NAD(P)-binding Rossmann-like Domain"/>
    <property type="match status" value="1"/>
</dbReference>
<feature type="domain" description="NAD-dependent epimerase/dehydratase" evidence="2">
    <location>
        <begin position="3"/>
        <end position="217"/>
    </location>
</feature>
<dbReference type="InterPro" id="IPR036291">
    <property type="entry name" value="NAD(P)-bd_dom_sf"/>
</dbReference>
<dbReference type="PANTHER" id="PTHR11092:SF0">
    <property type="entry name" value="EPIMERASE FAMILY PROTEIN SDR39U1"/>
    <property type="match status" value="1"/>
</dbReference>
<evidence type="ECO:0000259" key="3">
    <source>
        <dbReference type="Pfam" id="PF08338"/>
    </source>
</evidence>
<dbReference type="InterPro" id="IPR001509">
    <property type="entry name" value="Epimerase_deHydtase"/>
</dbReference>
<feature type="domain" description="DUF1731" evidence="3">
    <location>
        <begin position="255"/>
        <end position="300"/>
    </location>
</feature>
<dbReference type="NCBIfam" id="TIGR01777">
    <property type="entry name" value="yfcH"/>
    <property type="match status" value="1"/>
</dbReference>
<accession>A0A517Y6B4</accession>
<dbReference type="InterPro" id="IPR013549">
    <property type="entry name" value="DUF1731"/>
</dbReference>
<dbReference type="Proteomes" id="UP000315017">
    <property type="component" value="Chromosome"/>
</dbReference>
<dbReference type="Pfam" id="PF08338">
    <property type="entry name" value="DUF1731"/>
    <property type="match status" value="1"/>
</dbReference>
<comment type="similarity">
    <text evidence="1">Belongs to the NAD(P)-dependent epimerase/dehydratase family. SDR39U1 subfamily.</text>
</comment>
<sequence length="303" mass="33175">MRALITGATGFVGRRLLTKLDQPAVVLSRNAAKAERTLAKFEVTAFDWDAENQPAPAEAFEGVDVIFHLAGEPVSEGRWTKAKKERLRESRVAGTRNLVQTITQLANKPRVLISASAVGYYGDRGDEILTEDASPREDFLGEICISWERESHAARLAGIRVVNPRIGIVLGEHGGAIGKMLTPFWLGLGSPLGSGKQYMPWIHIDDLVHQMLFAAERESISGPLNGTAPNPVTNLEFTKTLGKVLNRPTFLPAPPTFVLKAAIGEFANVLLQSQRAVPQRSLDAGFHFHYPDLEPALRQILAK</sequence>
<dbReference type="KEGG" id="aagg:ETAA8_08500"/>
<protein>
    <submittedName>
        <fullName evidence="4">Epimerase family protein</fullName>
    </submittedName>
</protein>
<keyword evidence="5" id="KW-1185">Reference proteome</keyword>
<gene>
    <name evidence="4" type="ORF">ETAA8_08500</name>
</gene>
<dbReference type="InterPro" id="IPR010099">
    <property type="entry name" value="SDR39U1"/>
</dbReference>
<evidence type="ECO:0000313" key="4">
    <source>
        <dbReference type="EMBL" id="QDU25779.1"/>
    </source>
</evidence>
<dbReference type="OrthoDB" id="9801773at2"/>
<dbReference type="EMBL" id="CP036274">
    <property type="protein sequence ID" value="QDU25779.1"/>
    <property type="molecule type" value="Genomic_DNA"/>
</dbReference>
<reference evidence="4 5" key="1">
    <citation type="submission" date="2019-02" db="EMBL/GenBank/DDBJ databases">
        <title>Deep-cultivation of Planctomycetes and their phenomic and genomic characterization uncovers novel biology.</title>
        <authorList>
            <person name="Wiegand S."/>
            <person name="Jogler M."/>
            <person name="Boedeker C."/>
            <person name="Pinto D."/>
            <person name="Vollmers J."/>
            <person name="Rivas-Marin E."/>
            <person name="Kohn T."/>
            <person name="Peeters S.H."/>
            <person name="Heuer A."/>
            <person name="Rast P."/>
            <person name="Oberbeckmann S."/>
            <person name="Bunk B."/>
            <person name="Jeske O."/>
            <person name="Meyerdierks A."/>
            <person name="Storesund J.E."/>
            <person name="Kallscheuer N."/>
            <person name="Luecker S."/>
            <person name="Lage O.M."/>
            <person name="Pohl T."/>
            <person name="Merkel B.J."/>
            <person name="Hornburger P."/>
            <person name="Mueller R.-W."/>
            <person name="Bruemmer F."/>
            <person name="Labrenz M."/>
            <person name="Spormann A.M."/>
            <person name="Op den Camp H."/>
            <person name="Overmann J."/>
            <person name="Amann R."/>
            <person name="Jetten M.S.M."/>
            <person name="Mascher T."/>
            <person name="Medema M.H."/>
            <person name="Devos D.P."/>
            <person name="Kaster A.-K."/>
            <person name="Ovreas L."/>
            <person name="Rohde M."/>
            <person name="Galperin M.Y."/>
            <person name="Jogler C."/>
        </authorList>
    </citation>
    <scope>NUCLEOTIDE SEQUENCE [LARGE SCALE GENOMIC DNA]</scope>
    <source>
        <strain evidence="4 5">ETA_A8</strain>
    </source>
</reference>
<dbReference type="CDD" id="cd05242">
    <property type="entry name" value="SDR_a8"/>
    <property type="match status" value="1"/>
</dbReference>
<dbReference type="PANTHER" id="PTHR11092">
    <property type="entry name" value="SUGAR NUCLEOTIDE EPIMERASE RELATED"/>
    <property type="match status" value="1"/>
</dbReference>
<dbReference type="RefSeq" id="WP_145085287.1">
    <property type="nucleotide sequence ID" value="NZ_CP036274.1"/>
</dbReference>
<dbReference type="AlphaFoldDB" id="A0A517Y6B4"/>
<evidence type="ECO:0000256" key="1">
    <source>
        <dbReference type="ARBA" id="ARBA00009353"/>
    </source>
</evidence>
<name>A0A517Y6B4_9BACT</name>
<dbReference type="Pfam" id="PF01370">
    <property type="entry name" value="Epimerase"/>
    <property type="match status" value="1"/>
</dbReference>